<protein>
    <submittedName>
        <fullName evidence="2">Uncharacterized protein</fullName>
    </submittedName>
</protein>
<dbReference type="OrthoDB" id="3579809at2"/>
<name>A0A315ZAS3_9ACTN</name>
<gene>
    <name evidence="2" type="ORF">BXY45_1682</name>
</gene>
<feature type="compositionally biased region" description="Basic and acidic residues" evidence="1">
    <location>
        <begin position="17"/>
        <end position="35"/>
    </location>
</feature>
<feature type="region of interest" description="Disordered" evidence="1">
    <location>
        <begin position="1"/>
        <end position="105"/>
    </location>
</feature>
<evidence type="ECO:0000256" key="1">
    <source>
        <dbReference type="SAM" id="MobiDB-lite"/>
    </source>
</evidence>
<dbReference type="AlphaFoldDB" id="A0A315ZAS3"/>
<proteinExistence type="predicted"/>
<dbReference type="RefSeq" id="WP_109776805.1">
    <property type="nucleotide sequence ID" value="NZ_QGDQ01000068.1"/>
</dbReference>
<reference evidence="2 3" key="1">
    <citation type="submission" date="2018-03" db="EMBL/GenBank/DDBJ databases">
        <title>Genomic Encyclopedia of Archaeal and Bacterial Type Strains, Phase II (KMG-II): from individual species to whole genera.</title>
        <authorList>
            <person name="Goeker M."/>
        </authorList>
    </citation>
    <scope>NUCLEOTIDE SEQUENCE [LARGE SCALE GENOMIC DNA]</scope>
    <source>
        <strain evidence="2 3">DSM 44889</strain>
    </source>
</reference>
<accession>A0A315ZAS3</accession>
<keyword evidence="3" id="KW-1185">Reference proteome</keyword>
<feature type="compositionally biased region" description="Pro residues" evidence="1">
    <location>
        <begin position="68"/>
        <end position="84"/>
    </location>
</feature>
<organism evidence="2 3">
    <name type="scientific">Quadrisphaera granulorum</name>
    <dbReference type="NCBI Taxonomy" id="317664"/>
    <lineage>
        <taxon>Bacteria</taxon>
        <taxon>Bacillati</taxon>
        <taxon>Actinomycetota</taxon>
        <taxon>Actinomycetes</taxon>
        <taxon>Kineosporiales</taxon>
        <taxon>Kineosporiaceae</taxon>
        <taxon>Quadrisphaera</taxon>
    </lineage>
</organism>
<dbReference type="EMBL" id="QGDQ01000068">
    <property type="protein sequence ID" value="PWJ42450.1"/>
    <property type="molecule type" value="Genomic_DNA"/>
</dbReference>
<comment type="caution">
    <text evidence="2">The sequence shown here is derived from an EMBL/GenBank/DDBJ whole genome shotgun (WGS) entry which is preliminary data.</text>
</comment>
<dbReference type="Proteomes" id="UP000245469">
    <property type="component" value="Unassembled WGS sequence"/>
</dbReference>
<evidence type="ECO:0000313" key="2">
    <source>
        <dbReference type="EMBL" id="PWJ42450.1"/>
    </source>
</evidence>
<feature type="compositionally biased region" description="Basic and acidic residues" evidence="1">
    <location>
        <begin position="43"/>
        <end position="65"/>
    </location>
</feature>
<evidence type="ECO:0000313" key="3">
    <source>
        <dbReference type="Proteomes" id="UP000245469"/>
    </source>
</evidence>
<sequence>MSTATSPDPQHEGQNGPEHEERHAAEHEGRRRESWEYGAVHEVLVDEHTDGIADPASRIEHERGRPFAPEPTPDPGSEPIPDPMPDLVTSPSPAGGWDPAPFPHF</sequence>